<feature type="compositionally biased region" description="Basic and acidic residues" evidence="1">
    <location>
        <begin position="54"/>
        <end position="64"/>
    </location>
</feature>
<dbReference type="EMBL" id="WIXP02000012">
    <property type="protein sequence ID" value="KAF6202225.1"/>
    <property type="molecule type" value="Genomic_DNA"/>
</dbReference>
<feature type="compositionally biased region" description="Basic residues" evidence="1">
    <location>
        <begin position="1"/>
        <end position="10"/>
    </location>
</feature>
<evidence type="ECO:0000313" key="3">
    <source>
        <dbReference type="Proteomes" id="UP000466442"/>
    </source>
</evidence>
<reference evidence="2" key="1">
    <citation type="journal article" date="2021" name="Mol. Ecol. Resour.">
        <title>Apolygus lucorum genome provides insights into omnivorousness and mesophyll feeding.</title>
        <authorList>
            <person name="Liu Y."/>
            <person name="Liu H."/>
            <person name="Wang H."/>
            <person name="Huang T."/>
            <person name="Liu B."/>
            <person name="Yang B."/>
            <person name="Yin L."/>
            <person name="Li B."/>
            <person name="Zhang Y."/>
            <person name="Zhang S."/>
            <person name="Jiang F."/>
            <person name="Zhang X."/>
            <person name="Ren Y."/>
            <person name="Wang B."/>
            <person name="Wang S."/>
            <person name="Lu Y."/>
            <person name="Wu K."/>
            <person name="Fan W."/>
            <person name="Wang G."/>
        </authorList>
    </citation>
    <scope>NUCLEOTIDE SEQUENCE</scope>
    <source>
        <strain evidence="2">12Hb</strain>
    </source>
</reference>
<evidence type="ECO:0000256" key="1">
    <source>
        <dbReference type="SAM" id="MobiDB-lite"/>
    </source>
</evidence>
<feature type="compositionally biased region" description="Basic and acidic residues" evidence="1">
    <location>
        <begin position="11"/>
        <end position="25"/>
    </location>
</feature>
<keyword evidence="3" id="KW-1185">Reference proteome</keyword>
<dbReference type="Proteomes" id="UP000466442">
    <property type="component" value="Linkage Group LG12"/>
</dbReference>
<organism evidence="2 3">
    <name type="scientific">Apolygus lucorum</name>
    <name type="common">Small green plant bug</name>
    <name type="synonym">Lygocoris lucorum</name>
    <dbReference type="NCBI Taxonomy" id="248454"/>
    <lineage>
        <taxon>Eukaryota</taxon>
        <taxon>Metazoa</taxon>
        <taxon>Ecdysozoa</taxon>
        <taxon>Arthropoda</taxon>
        <taxon>Hexapoda</taxon>
        <taxon>Insecta</taxon>
        <taxon>Pterygota</taxon>
        <taxon>Neoptera</taxon>
        <taxon>Paraneoptera</taxon>
        <taxon>Hemiptera</taxon>
        <taxon>Heteroptera</taxon>
        <taxon>Panheteroptera</taxon>
        <taxon>Cimicomorpha</taxon>
        <taxon>Miridae</taxon>
        <taxon>Mirini</taxon>
        <taxon>Apolygus</taxon>
    </lineage>
</organism>
<accession>A0A8S9X3Q1</accession>
<feature type="region of interest" description="Disordered" evidence="1">
    <location>
        <begin position="1"/>
        <end position="81"/>
    </location>
</feature>
<comment type="caution">
    <text evidence="2">The sequence shown here is derived from an EMBL/GenBank/DDBJ whole genome shotgun (WGS) entry which is preliminary data.</text>
</comment>
<sequence length="156" mass="16600">MTSRISRPKYRRDQNGNERSRSPRDRKWRVGLQGHRGRMEMSPSESSFLDDDYGSDHPEDRALPIEDTGSGPPTQALSLCGGGTGNVHVPIPSSLEFAGFSPPAEGVNPATEAENLHSDKDLAPECLTLSTRVSTGGGCCGLSPSLPSTHGGRGEV</sequence>
<dbReference type="AlphaFoldDB" id="A0A8S9X3Q1"/>
<protein>
    <submittedName>
        <fullName evidence="2">Uncharacterized protein</fullName>
    </submittedName>
</protein>
<name>A0A8S9X3Q1_APOLU</name>
<proteinExistence type="predicted"/>
<evidence type="ECO:0000313" key="2">
    <source>
        <dbReference type="EMBL" id="KAF6202225.1"/>
    </source>
</evidence>
<gene>
    <name evidence="2" type="ORF">GE061_004623</name>
</gene>